<gene>
    <name evidence="1" type="ORF">Amon02_000571500</name>
</gene>
<evidence type="ECO:0000313" key="1">
    <source>
        <dbReference type="EMBL" id="GME82725.1"/>
    </source>
</evidence>
<reference evidence="1" key="1">
    <citation type="submission" date="2023-04" db="EMBL/GenBank/DDBJ databases">
        <title>Ambrosiozyma monospora NBRC 10751.</title>
        <authorList>
            <person name="Ichikawa N."/>
            <person name="Sato H."/>
            <person name="Tonouchi N."/>
        </authorList>
    </citation>
    <scope>NUCLEOTIDE SEQUENCE</scope>
    <source>
        <strain evidence="1">NBRC 10751</strain>
    </source>
</reference>
<keyword evidence="2" id="KW-1185">Reference proteome</keyword>
<dbReference type="EMBL" id="BSXS01004294">
    <property type="protein sequence ID" value="GME82725.1"/>
    <property type="molecule type" value="Genomic_DNA"/>
</dbReference>
<organism evidence="1 2">
    <name type="scientific">Ambrosiozyma monospora</name>
    <name type="common">Yeast</name>
    <name type="synonym">Endomycopsis monosporus</name>
    <dbReference type="NCBI Taxonomy" id="43982"/>
    <lineage>
        <taxon>Eukaryota</taxon>
        <taxon>Fungi</taxon>
        <taxon>Dikarya</taxon>
        <taxon>Ascomycota</taxon>
        <taxon>Saccharomycotina</taxon>
        <taxon>Pichiomycetes</taxon>
        <taxon>Pichiales</taxon>
        <taxon>Pichiaceae</taxon>
        <taxon>Ambrosiozyma</taxon>
    </lineage>
</organism>
<name>A0ACB5T6U4_AMBMO</name>
<evidence type="ECO:0000313" key="2">
    <source>
        <dbReference type="Proteomes" id="UP001165064"/>
    </source>
</evidence>
<proteinExistence type="predicted"/>
<accession>A0ACB5T6U4</accession>
<protein>
    <submittedName>
        <fullName evidence="1">Unnamed protein product</fullName>
    </submittedName>
</protein>
<sequence>MTSWDTSVESPMSAPYNTYYLYAKCKALVDDCSLYPGWYNTFIHTNESSFLMSSIISEYGMYVMPDDSSLLLPESYTNYFDMDDYFDCKSYNELIDLVPWKERLLAAAKTHYQD</sequence>
<dbReference type="Proteomes" id="UP001165064">
    <property type="component" value="Unassembled WGS sequence"/>
</dbReference>
<comment type="caution">
    <text evidence="1">The sequence shown here is derived from an EMBL/GenBank/DDBJ whole genome shotgun (WGS) entry which is preliminary data.</text>
</comment>